<evidence type="ECO:0000313" key="2">
    <source>
        <dbReference type="Proteomes" id="UP000784294"/>
    </source>
</evidence>
<dbReference type="Proteomes" id="UP000784294">
    <property type="component" value="Unassembled WGS sequence"/>
</dbReference>
<accession>A0A3S5FFP3</accession>
<keyword evidence="2" id="KW-1185">Reference proteome</keyword>
<dbReference type="AlphaFoldDB" id="A0A3S5FFP3"/>
<name>A0A3S5FFP3_9PLAT</name>
<gene>
    <name evidence="1" type="ORF">PXEA_LOCUS26471</name>
</gene>
<proteinExistence type="predicted"/>
<sequence length="127" mass="14597">MMSWSIPKCFVGNVISMELQFIKVTSGGKPLDQFSVQLLWHHSPPLFFVIPSSAASRSLNPTSYDQATDSHNYVLSLLLRLGLVKRNHLHHQYQVPFALFLFSMQHHPSYPFCQLVAARHQNKTYEI</sequence>
<evidence type="ECO:0000313" key="1">
    <source>
        <dbReference type="EMBL" id="VEL33031.1"/>
    </source>
</evidence>
<organism evidence="1 2">
    <name type="scientific">Protopolystoma xenopodis</name>
    <dbReference type="NCBI Taxonomy" id="117903"/>
    <lineage>
        <taxon>Eukaryota</taxon>
        <taxon>Metazoa</taxon>
        <taxon>Spiralia</taxon>
        <taxon>Lophotrochozoa</taxon>
        <taxon>Platyhelminthes</taxon>
        <taxon>Monogenea</taxon>
        <taxon>Polyopisthocotylea</taxon>
        <taxon>Polystomatidea</taxon>
        <taxon>Polystomatidae</taxon>
        <taxon>Protopolystoma</taxon>
    </lineage>
</organism>
<comment type="caution">
    <text evidence="1">The sequence shown here is derived from an EMBL/GenBank/DDBJ whole genome shotgun (WGS) entry which is preliminary data.</text>
</comment>
<protein>
    <submittedName>
        <fullName evidence="1">Uncharacterized protein</fullName>
    </submittedName>
</protein>
<dbReference type="EMBL" id="CAAALY010245051">
    <property type="protein sequence ID" value="VEL33031.1"/>
    <property type="molecule type" value="Genomic_DNA"/>
</dbReference>
<reference evidence="1" key="1">
    <citation type="submission" date="2018-11" db="EMBL/GenBank/DDBJ databases">
        <authorList>
            <consortium name="Pathogen Informatics"/>
        </authorList>
    </citation>
    <scope>NUCLEOTIDE SEQUENCE</scope>
</reference>